<feature type="transmembrane region" description="Helical" evidence="8">
    <location>
        <begin position="480"/>
        <end position="503"/>
    </location>
</feature>
<feature type="transmembrane region" description="Helical" evidence="8">
    <location>
        <begin position="51"/>
        <end position="77"/>
    </location>
</feature>
<feature type="transmembrane region" description="Helical" evidence="8">
    <location>
        <begin position="293"/>
        <end position="314"/>
    </location>
</feature>
<evidence type="ECO:0000313" key="10">
    <source>
        <dbReference type="Proteomes" id="UP000770015"/>
    </source>
</evidence>
<feature type="transmembrane region" description="Helical" evidence="8">
    <location>
        <begin position="124"/>
        <end position="147"/>
    </location>
</feature>
<keyword evidence="4 8" id="KW-0812">Transmembrane</keyword>
<evidence type="ECO:0000256" key="5">
    <source>
        <dbReference type="ARBA" id="ARBA00022989"/>
    </source>
</evidence>
<dbReference type="PANTHER" id="PTHR43549">
    <property type="entry name" value="MULTIDRUG RESISTANCE PROTEIN YPNP-RELATED"/>
    <property type="match status" value="1"/>
</dbReference>
<feature type="transmembrane region" description="Helical" evidence="8">
    <location>
        <begin position="320"/>
        <end position="338"/>
    </location>
</feature>
<keyword evidence="3" id="KW-1003">Cell membrane</keyword>
<evidence type="ECO:0000256" key="8">
    <source>
        <dbReference type="SAM" id="Phobius"/>
    </source>
</evidence>
<evidence type="ECO:0000256" key="4">
    <source>
        <dbReference type="ARBA" id="ARBA00022692"/>
    </source>
</evidence>
<feature type="compositionally biased region" description="Basic and acidic residues" evidence="7">
    <location>
        <begin position="1"/>
        <end position="11"/>
    </location>
</feature>
<evidence type="ECO:0000313" key="9">
    <source>
        <dbReference type="EMBL" id="KAH6686836.1"/>
    </source>
</evidence>
<sequence>MPDTSPKDDINTTRAPAEDDLVSHPSGSPEETPHDPMNRPKRPRWLHRSEYTGALLFNLAAFILPALYGTLVKLWIASIDSSLVITTDVYTYIGVVAEVLNEGLPRAAWVIIGDKASRSMAQRLGLTHTLILFQVILGAIMSVAFVAGARSFAQGFVPIEVRAESLTYIRISAFSALSSTMETAVAAATRALDKPDVPLVISMAKFSINIILDLLIVSRFHIGNHKPTINMQAGIQLTCNMTAAFVGLGYFIITTSMKHRRDSTDIRPSLRALTVLLRPGLITLTESAIRNALYLWLVCTIVSLGSLYATAWGVFNTTRWGLVMVPVTALEATTLAFVGHRWGNWRRSIGKTTRRPGRVAVRTIFQICKPALLSVIIALVVEVPVAIFLSLWGAKSFAWFLSQSDEVADVTAYMWRTIDWCYIFFAVSIQLPAILLATRPKWYLYQSLASNLLYVLPWAIVCQVKDLSQGNPWTYHSLVFGGSLVFSLITVVIVDALGTWTLISGRARLEVFREN</sequence>
<keyword evidence="2" id="KW-0813">Transport</keyword>
<organism evidence="9 10">
    <name type="scientific">Plectosphaerella plurivora</name>
    <dbReference type="NCBI Taxonomy" id="936078"/>
    <lineage>
        <taxon>Eukaryota</taxon>
        <taxon>Fungi</taxon>
        <taxon>Dikarya</taxon>
        <taxon>Ascomycota</taxon>
        <taxon>Pezizomycotina</taxon>
        <taxon>Sordariomycetes</taxon>
        <taxon>Hypocreomycetidae</taxon>
        <taxon>Glomerellales</taxon>
        <taxon>Plectosphaerellaceae</taxon>
        <taxon>Plectosphaerella</taxon>
    </lineage>
</organism>
<feature type="transmembrane region" description="Helical" evidence="8">
    <location>
        <begin position="167"/>
        <end position="187"/>
    </location>
</feature>
<comment type="caution">
    <text evidence="9">The sequence shown here is derived from an EMBL/GenBank/DDBJ whole genome shotgun (WGS) entry which is preliminary data.</text>
</comment>
<evidence type="ECO:0000256" key="2">
    <source>
        <dbReference type="ARBA" id="ARBA00022448"/>
    </source>
</evidence>
<gene>
    <name evidence="9" type="ORF">F5X68DRAFT_232169</name>
</gene>
<dbReference type="InterPro" id="IPR052031">
    <property type="entry name" value="Membrane_Transporter-Flippase"/>
</dbReference>
<feature type="region of interest" description="Disordered" evidence="7">
    <location>
        <begin position="1"/>
        <end position="43"/>
    </location>
</feature>
<evidence type="ECO:0000256" key="7">
    <source>
        <dbReference type="SAM" id="MobiDB-lite"/>
    </source>
</evidence>
<accession>A0A9P8VAW0</accession>
<proteinExistence type="predicted"/>
<feature type="transmembrane region" description="Helical" evidence="8">
    <location>
        <begin position="234"/>
        <end position="253"/>
    </location>
</feature>
<reference evidence="9" key="1">
    <citation type="journal article" date="2021" name="Nat. Commun.">
        <title>Genetic determinants of endophytism in the Arabidopsis root mycobiome.</title>
        <authorList>
            <person name="Mesny F."/>
            <person name="Miyauchi S."/>
            <person name="Thiergart T."/>
            <person name="Pickel B."/>
            <person name="Atanasova L."/>
            <person name="Karlsson M."/>
            <person name="Huettel B."/>
            <person name="Barry K.W."/>
            <person name="Haridas S."/>
            <person name="Chen C."/>
            <person name="Bauer D."/>
            <person name="Andreopoulos W."/>
            <person name="Pangilinan J."/>
            <person name="LaButti K."/>
            <person name="Riley R."/>
            <person name="Lipzen A."/>
            <person name="Clum A."/>
            <person name="Drula E."/>
            <person name="Henrissat B."/>
            <person name="Kohler A."/>
            <person name="Grigoriev I.V."/>
            <person name="Martin F.M."/>
            <person name="Hacquard S."/>
        </authorList>
    </citation>
    <scope>NUCLEOTIDE SEQUENCE</scope>
    <source>
        <strain evidence="9">MPI-SDFR-AT-0117</strain>
    </source>
</reference>
<dbReference type="PANTHER" id="PTHR43549:SF2">
    <property type="entry name" value="MULTIDRUG RESISTANCE PROTEIN NORM-RELATED"/>
    <property type="match status" value="1"/>
</dbReference>
<evidence type="ECO:0000256" key="6">
    <source>
        <dbReference type="ARBA" id="ARBA00023136"/>
    </source>
</evidence>
<feature type="transmembrane region" description="Helical" evidence="8">
    <location>
        <begin position="413"/>
        <end position="435"/>
    </location>
</feature>
<dbReference type="OrthoDB" id="2119662at2759"/>
<protein>
    <submittedName>
        <fullName evidence="9">Uncharacterized protein</fullName>
    </submittedName>
</protein>
<keyword evidence="6 8" id="KW-0472">Membrane</keyword>
<dbReference type="GO" id="GO:0005886">
    <property type="term" value="C:plasma membrane"/>
    <property type="evidence" value="ECO:0007669"/>
    <property type="project" value="UniProtKB-SubCell"/>
</dbReference>
<feature type="transmembrane region" description="Helical" evidence="8">
    <location>
        <begin position="371"/>
        <end position="393"/>
    </location>
</feature>
<name>A0A9P8VAW0_9PEZI</name>
<feature type="transmembrane region" description="Helical" evidence="8">
    <location>
        <begin position="199"/>
        <end position="222"/>
    </location>
</feature>
<keyword evidence="5 8" id="KW-1133">Transmembrane helix</keyword>
<dbReference type="Proteomes" id="UP000770015">
    <property type="component" value="Unassembled WGS sequence"/>
</dbReference>
<dbReference type="EMBL" id="JAGSXJ010000012">
    <property type="protein sequence ID" value="KAH6686836.1"/>
    <property type="molecule type" value="Genomic_DNA"/>
</dbReference>
<dbReference type="AlphaFoldDB" id="A0A9P8VAW0"/>
<evidence type="ECO:0000256" key="3">
    <source>
        <dbReference type="ARBA" id="ARBA00022475"/>
    </source>
</evidence>
<comment type="subcellular location">
    <subcellularLocation>
        <location evidence="1">Cell membrane</location>
        <topology evidence="1">Multi-pass membrane protein</topology>
    </subcellularLocation>
</comment>
<feature type="transmembrane region" description="Helical" evidence="8">
    <location>
        <begin position="442"/>
        <end position="460"/>
    </location>
</feature>
<evidence type="ECO:0000256" key="1">
    <source>
        <dbReference type="ARBA" id="ARBA00004651"/>
    </source>
</evidence>
<keyword evidence="10" id="KW-1185">Reference proteome</keyword>